<comment type="caution">
    <text evidence="2">The sequence shown here is derived from an EMBL/GenBank/DDBJ whole genome shotgun (WGS) entry which is preliminary data.</text>
</comment>
<evidence type="ECO:0000256" key="1">
    <source>
        <dbReference type="SAM" id="Phobius"/>
    </source>
</evidence>
<evidence type="ECO:0000313" key="2">
    <source>
        <dbReference type="EMBL" id="MBU2787248.1"/>
    </source>
</evidence>
<feature type="transmembrane region" description="Helical" evidence="1">
    <location>
        <begin position="91"/>
        <end position="113"/>
    </location>
</feature>
<feature type="transmembrane region" description="Helical" evidence="1">
    <location>
        <begin position="148"/>
        <end position="169"/>
    </location>
</feature>
<keyword evidence="3" id="KW-1185">Reference proteome</keyword>
<proteinExistence type="predicted"/>
<keyword evidence="1" id="KW-0472">Membrane</keyword>
<keyword evidence="1" id="KW-0812">Transmembrane</keyword>
<reference evidence="2" key="1">
    <citation type="journal article" date="2021" name="ISME J.">
        <title>Genomic evolution of the class Acidithiobacillia: deep-branching Proteobacteria living in extreme acidic conditions.</title>
        <authorList>
            <person name="Moya-Beltran A."/>
            <person name="Beard S."/>
            <person name="Rojas-Villalobos C."/>
            <person name="Issotta F."/>
            <person name="Gallardo Y."/>
            <person name="Ulloa R."/>
            <person name="Giaveno A."/>
            <person name="Degli Esposti M."/>
            <person name="Johnson D.B."/>
            <person name="Quatrini R."/>
        </authorList>
    </citation>
    <scope>NUCLEOTIDE SEQUENCE</scope>
    <source>
        <strain evidence="2">VAN18-1</strain>
    </source>
</reference>
<feature type="transmembrane region" description="Helical" evidence="1">
    <location>
        <begin position="40"/>
        <end position="59"/>
    </location>
</feature>
<evidence type="ECO:0000313" key="3">
    <source>
        <dbReference type="Proteomes" id="UP001197378"/>
    </source>
</evidence>
<dbReference type="RefSeq" id="WP_215872600.1">
    <property type="nucleotide sequence ID" value="NZ_JAAXYO010000037.1"/>
</dbReference>
<dbReference type="AlphaFoldDB" id="A0AAE3CIX5"/>
<feature type="transmembrane region" description="Helical" evidence="1">
    <location>
        <begin position="68"/>
        <end position="85"/>
    </location>
</feature>
<protein>
    <submittedName>
        <fullName evidence="2">Uncharacterized protein</fullName>
    </submittedName>
</protein>
<sequence>MNNQYLRAAIFFGGIAAKISLCLFFYALGLYWAISTAFPYHLSFMISAVGLPLIAYSVFTGGKMPRKFWLNMFLSSVLVTAFFPVPPYFPVIHNVFFIFPLTVFLFLTIFIAIQQRTIDAIFASFLAGSLIPLLMLSCMVISDHRAYSERWTIGFVLLFSAIALIWYMFIRKLPSCYQHGLSDPG</sequence>
<gene>
    <name evidence="2" type="ORF">HFQ13_03310</name>
</gene>
<name>A0AAE3CIX5_9PROT</name>
<keyword evidence="1" id="KW-1133">Transmembrane helix</keyword>
<organism evidence="2 3">
    <name type="scientific">Igneacidithiobacillus copahuensis</name>
    <dbReference type="NCBI Taxonomy" id="2724909"/>
    <lineage>
        <taxon>Bacteria</taxon>
        <taxon>Pseudomonadati</taxon>
        <taxon>Pseudomonadota</taxon>
        <taxon>Acidithiobacillia</taxon>
        <taxon>Acidithiobacillales</taxon>
        <taxon>Acidithiobacillaceae</taxon>
        <taxon>Igneacidithiobacillus</taxon>
    </lineage>
</organism>
<accession>A0AAE3CIX5</accession>
<dbReference type="EMBL" id="JAAXYO010000037">
    <property type="protein sequence ID" value="MBU2787248.1"/>
    <property type="molecule type" value="Genomic_DNA"/>
</dbReference>
<dbReference type="Proteomes" id="UP001197378">
    <property type="component" value="Unassembled WGS sequence"/>
</dbReference>
<feature type="transmembrane region" description="Helical" evidence="1">
    <location>
        <begin position="9"/>
        <end position="34"/>
    </location>
</feature>
<feature type="transmembrane region" description="Helical" evidence="1">
    <location>
        <begin position="120"/>
        <end position="142"/>
    </location>
</feature>